<dbReference type="AlphaFoldDB" id="A0A1R4I557"/>
<keyword evidence="3 6" id="KW-0812">Transmembrane</keyword>
<accession>A0A1R4I557</accession>
<organism evidence="7 8">
    <name type="scientific">Halomonas citrativorans</name>
    <dbReference type="NCBI Taxonomy" id="2742612"/>
    <lineage>
        <taxon>Bacteria</taxon>
        <taxon>Pseudomonadati</taxon>
        <taxon>Pseudomonadota</taxon>
        <taxon>Gammaproteobacteria</taxon>
        <taxon>Oceanospirillales</taxon>
        <taxon>Halomonadaceae</taxon>
        <taxon>Halomonas</taxon>
    </lineage>
</organism>
<feature type="transmembrane region" description="Helical" evidence="6">
    <location>
        <begin position="370"/>
        <end position="393"/>
    </location>
</feature>
<dbReference type="EMBL" id="FUKM01000059">
    <property type="protein sequence ID" value="SJN14977.1"/>
    <property type="molecule type" value="Genomic_DNA"/>
</dbReference>
<feature type="transmembrane region" description="Helical" evidence="6">
    <location>
        <begin position="90"/>
        <end position="112"/>
    </location>
</feature>
<dbReference type="PANTHER" id="PTHR10010:SF46">
    <property type="entry name" value="SODIUM-DEPENDENT PHOSPHATE TRANSPORT PROTEIN 2B"/>
    <property type="match status" value="1"/>
</dbReference>
<keyword evidence="4 6" id="KW-1133">Transmembrane helix</keyword>
<name>A0A1R4I557_9GAMM</name>
<feature type="transmembrane region" description="Helical" evidence="6">
    <location>
        <begin position="216"/>
        <end position="241"/>
    </location>
</feature>
<dbReference type="Pfam" id="PF02690">
    <property type="entry name" value="Na_Pi_cotrans"/>
    <property type="match status" value="2"/>
</dbReference>
<evidence type="ECO:0000256" key="5">
    <source>
        <dbReference type="ARBA" id="ARBA00023136"/>
    </source>
</evidence>
<evidence type="ECO:0000313" key="7">
    <source>
        <dbReference type="EMBL" id="SJN14977.1"/>
    </source>
</evidence>
<evidence type="ECO:0000256" key="1">
    <source>
        <dbReference type="ARBA" id="ARBA00004651"/>
    </source>
</evidence>
<proteinExistence type="predicted"/>
<evidence type="ECO:0000256" key="4">
    <source>
        <dbReference type="ARBA" id="ARBA00022989"/>
    </source>
</evidence>
<dbReference type="GO" id="GO:0005436">
    <property type="term" value="F:sodium:phosphate symporter activity"/>
    <property type="evidence" value="ECO:0007669"/>
    <property type="project" value="InterPro"/>
</dbReference>
<feature type="transmembrane region" description="Helical" evidence="6">
    <location>
        <begin position="253"/>
        <end position="276"/>
    </location>
</feature>
<dbReference type="Proteomes" id="UP000196331">
    <property type="component" value="Unassembled WGS sequence"/>
</dbReference>
<dbReference type="OrthoDB" id="9763003at2"/>
<keyword evidence="5 6" id="KW-0472">Membrane</keyword>
<feature type="transmembrane region" description="Helical" evidence="6">
    <location>
        <begin position="60"/>
        <end position="83"/>
    </location>
</feature>
<dbReference type="NCBIfam" id="NF037997">
    <property type="entry name" value="Na_Pi_symport"/>
    <property type="match status" value="2"/>
</dbReference>
<dbReference type="PANTHER" id="PTHR10010">
    <property type="entry name" value="SOLUTE CARRIER FAMILY 34 SODIUM PHOSPHATE , MEMBER 2-RELATED"/>
    <property type="match status" value="1"/>
</dbReference>
<comment type="subcellular location">
    <subcellularLocation>
        <location evidence="1">Cell membrane</location>
        <topology evidence="1">Multi-pass membrane protein</topology>
    </subcellularLocation>
</comment>
<dbReference type="GO" id="GO:0044341">
    <property type="term" value="P:sodium-dependent phosphate transport"/>
    <property type="evidence" value="ECO:0007669"/>
    <property type="project" value="InterPro"/>
</dbReference>
<feature type="transmembrane region" description="Helical" evidence="6">
    <location>
        <begin position="330"/>
        <end position="350"/>
    </location>
</feature>
<keyword evidence="2" id="KW-1003">Cell membrane</keyword>
<reference evidence="7 8" key="1">
    <citation type="submission" date="2017-02" db="EMBL/GenBank/DDBJ databases">
        <authorList>
            <person name="Dridi B."/>
        </authorList>
    </citation>
    <scope>NUCLEOTIDE SEQUENCE [LARGE SCALE GENOMIC DNA]</scope>
    <source>
        <strain evidence="7 8">JB380</strain>
    </source>
</reference>
<dbReference type="InterPro" id="IPR003841">
    <property type="entry name" value="Na/Pi_transpt"/>
</dbReference>
<evidence type="ECO:0000256" key="6">
    <source>
        <dbReference type="SAM" id="Phobius"/>
    </source>
</evidence>
<sequence>MAENINSAVQEVLPSQGRRIKVRRKGTLRQWLTLALLVYFLICAVSIIGNGFKIAAGGHAAQLFEVATNPFVGLMIGIVATALIQSSSTVTSVIVAFVAGGLPVAMAVPMIMGANIGTTVTNTLVSLGHVRDKAEFRRAFSAATVHDFFNLLAVAIFLPIELIFHPLEKLANATAFLFYGDADLSMGSINIVGMATKPITSSVESVAMNLPTIAGGVAMIIFGIAVIFLAIRYIGALLRVLMVGQAKNIMHNAIGRGPVAGIASGAVVTFLVQSSSTTTSLMVPLAGSGAFSLRQIYPFTLGTNIGTTFTALLAATAITGATAILALEIALVHLFFNLFAVVVIFGLPFLRPLPVKGAEWLGRVASERKALAAAWVLGVFIAVPAILIALTTLF</sequence>
<evidence type="ECO:0000256" key="3">
    <source>
        <dbReference type="ARBA" id="ARBA00022692"/>
    </source>
</evidence>
<feature type="transmembrane region" description="Helical" evidence="6">
    <location>
        <begin position="296"/>
        <end position="318"/>
    </location>
</feature>
<dbReference type="GO" id="GO:0005886">
    <property type="term" value="C:plasma membrane"/>
    <property type="evidence" value="ECO:0007669"/>
    <property type="project" value="UniProtKB-SubCell"/>
</dbReference>
<comment type="caution">
    <text evidence="7">The sequence shown here is derived from an EMBL/GenBank/DDBJ whole genome shotgun (WGS) entry which is preliminary data.</text>
</comment>
<feature type="transmembrane region" description="Helical" evidence="6">
    <location>
        <begin position="176"/>
        <end position="196"/>
    </location>
</feature>
<protein>
    <submittedName>
        <fullName evidence="7">Sodium-dependent phosphate transporter</fullName>
    </submittedName>
</protein>
<evidence type="ECO:0000313" key="8">
    <source>
        <dbReference type="Proteomes" id="UP000196331"/>
    </source>
</evidence>
<feature type="transmembrane region" description="Helical" evidence="6">
    <location>
        <begin position="28"/>
        <end position="48"/>
    </location>
</feature>
<feature type="transmembrane region" description="Helical" evidence="6">
    <location>
        <begin position="148"/>
        <end position="164"/>
    </location>
</feature>
<evidence type="ECO:0000256" key="2">
    <source>
        <dbReference type="ARBA" id="ARBA00022475"/>
    </source>
</evidence>
<dbReference type="RefSeq" id="WP_087111571.1">
    <property type="nucleotide sequence ID" value="NZ_FUKM01000059.1"/>
</dbReference>
<gene>
    <name evidence="7" type="ORF">CZ787_17850</name>
</gene>